<dbReference type="EMBL" id="FSRA01000002">
    <property type="protein sequence ID" value="SIO53737.1"/>
    <property type="molecule type" value="Genomic_DNA"/>
</dbReference>
<evidence type="ECO:0000313" key="2">
    <source>
        <dbReference type="Proteomes" id="UP000185003"/>
    </source>
</evidence>
<name>A0A1N6KBN6_9BACT</name>
<protein>
    <submittedName>
        <fullName evidence="1">Uncharacterized protein</fullName>
    </submittedName>
</protein>
<sequence length="141" mass="16760">MNLINTILGFRNFCKVDEIKRFIHISISLDKSEDLVFSGHILLFKTSRQQTWIIISNIRLICVLDDISKDNFEIRWDLDKHLVLFESKVILEITVEPHYSRRSGIINFGEYHKNWLYTKKLFPHPKDLKQKLLETIITEMG</sequence>
<accession>A0A1N6KBN6</accession>
<proteinExistence type="predicted"/>
<organism evidence="1 2">
    <name type="scientific">Chitinophaga niabensis</name>
    <dbReference type="NCBI Taxonomy" id="536979"/>
    <lineage>
        <taxon>Bacteria</taxon>
        <taxon>Pseudomonadati</taxon>
        <taxon>Bacteroidota</taxon>
        <taxon>Chitinophagia</taxon>
        <taxon>Chitinophagales</taxon>
        <taxon>Chitinophagaceae</taxon>
        <taxon>Chitinophaga</taxon>
    </lineage>
</organism>
<keyword evidence="2" id="KW-1185">Reference proteome</keyword>
<evidence type="ECO:0000313" key="1">
    <source>
        <dbReference type="EMBL" id="SIO53737.1"/>
    </source>
</evidence>
<reference evidence="1 2" key="1">
    <citation type="submission" date="2016-11" db="EMBL/GenBank/DDBJ databases">
        <authorList>
            <person name="Jaros S."/>
            <person name="Januszkiewicz K."/>
            <person name="Wedrychowicz H."/>
        </authorList>
    </citation>
    <scope>NUCLEOTIDE SEQUENCE [LARGE SCALE GENOMIC DNA]</scope>
    <source>
        <strain evidence="1 2">DSM 24787</strain>
    </source>
</reference>
<dbReference type="Proteomes" id="UP000185003">
    <property type="component" value="Unassembled WGS sequence"/>
</dbReference>
<dbReference type="AlphaFoldDB" id="A0A1N6KBN6"/>
<gene>
    <name evidence="1" type="ORF">SAMN04488055_5470</name>
</gene>